<evidence type="ECO:0000256" key="1">
    <source>
        <dbReference type="ARBA" id="ARBA00004903"/>
    </source>
</evidence>
<keyword evidence="4" id="KW-0521">NADP</keyword>
<dbReference type="Proteomes" id="UP000268233">
    <property type="component" value="Unassembled WGS sequence"/>
</dbReference>
<dbReference type="GO" id="GO:0050661">
    <property type="term" value="F:NADP binding"/>
    <property type="evidence" value="ECO:0007669"/>
    <property type="project" value="InterPro"/>
</dbReference>
<dbReference type="InterPro" id="IPR024072">
    <property type="entry name" value="DHFR-like_dom_sf"/>
</dbReference>
<organism evidence="8 9">
    <name type="scientific">Haloarcula quadrata</name>
    <dbReference type="NCBI Taxonomy" id="182779"/>
    <lineage>
        <taxon>Archaea</taxon>
        <taxon>Methanobacteriati</taxon>
        <taxon>Methanobacteriota</taxon>
        <taxon>Stenosarchaea group</taxon>
        <taxon>Halobacteria</taxon>
        <taxon>Halobacteriales</taxon>
        <taxon>Haloarculaceae</taxon>
        <taxon>Haloarcula</taxon>
    </lineage>
</organism>
<dbReference type="PANTHER" id="PTHR48069">
    <property type="entry name" value="DIHYDROFOLATE REDUCTASE"/>
    <property type="match status" value="1"/>
</dbReference>
<name>A0A495R5U3_9EURY</name>
<comment type="caution">
    <text evidence="8">The sequence shown here is derived from an EMBL/GenBank/DDBJ whole genome shotgun (WGS) entry which is preliminary data.</text>
</comment>
<dbReference type="InterPro" id="IPR001796">
    <property type="entry name" value="DHFR_dom"/>
</dbReference>
<evidence type="ECO:0000256" key="5">
    <source>
        <dbReference type="ARBA" id="ARBA00023002"/>
    </source>
</evidence>
<evidence type="ECO:0000313" key="8">
    <source>
        <dbReference type="EMBL" id="RKS82590.1"/>
    </source>
</evidence>
<proteinExistence type="inferred from homology"/>
<dbReference type="GO" id="GO:0006730">
    <property type="term" value="P:one-carbon metabolic process"/>
    <property type="evidence" value="ECO:0007669"/>
    <property type="project" value="UniProtKB-KW"/>
</dbReference>
<keyword evidence="3" id="KW-0554">One-carbon metabolism</keyword>
<dbReference type="InterPro" id="IPR012259">
    <property type="entry name" value="DHFR"/>
</dbReference>
<comment type="pathway">
    <text evidence="1">Cofactor biosynthesis; tetrahydrofolate biosynthesis; 5,6,7,8-tetrahydrofolate from 7,8-dihydrofolate: step 1/1.</text>
</comment>
<dbReference type="PANTHER" id="PTHR48069:SF3">
    <property type="entry name" value="DIHYDROFOLATE REDUCTASE"/>
    <property type="match status" value="1"/>
</dbReference>
<evidence type="ECO:0000256" key="4">
    <source>
        <dbReference type="ARBA" id="ARBA00022857"/>
    </source>
</evidence>
<dbReference type="GO" id="GO:0005829">
    <property type="term" value="C:cytosol"/>
    <property type="evidence" value="ECO:0007669"/>
    <property type="project" value="TreeGrafter"/>
</dbReference>
<dbReference type="GO" id="GO:0046655">
    <property type="term" value="P:folic acid metabolic process"/>
    <property type="evidence" value="ECO:0007669"/>
    <property type="project" value="TreeGrafter"/>
</dbReference>
<protein>
    <recommendedName>
        <fullName evidence="2">dihydrofolate reductase</fullName>
        <ecNumber evidence="2">1.5.1.3</ecNumber>
    </recommendedName>
</protein>
<gene>
    <name evidence="8" type="ORF">BDK61_1900</name>
</gene>
<evidence type="ECO:0000313" key="9">
    <source>
        <dbReference type="Proteomes" id="UP000268233"/>
    </source>
</evidence>
<dbReference type="GO" id="GO:0046654">
    <property type="term" value="P:tetrahydrofolate biosynthetic process"/>
    <property type="evidence" value="ECO:0007669"/>
    <property type="project" value="InterPro"/>
</dbReference>
<keyword evidence="9" id="KW-1185">Reference proteome</keyword>
<dbReference type="RefSeq" id="WP_121303068.1">
    <property type="nucleotide sequence ID" value="NZ_RBWW01000001.1"/>
</dbReference>
<dbReference type="GO" id="GO:0004146">
    <property type="term" value="F:dihydrofolate reductase activity"/>
    <property type="evidence" value="ECO:0007669"/>
    <property type="project" value="UniProtKB-EC"/>
</dbReference>
<dbReference type="GO" id="GO:0046452">
    <property type="term" value="P:dihydrofolate metabolic process"/>
    <property type="evidence" value="ECO:0007669"/>
    <property type="project" value="TreeGrafter"/>
</dbReference>
<dbReference type="PRINTS" id="PR00070">
    <property type="entry name" value="DHFR"/>
</dbReference>
<evidence type="ECO:0000259" key="7">
    <source>
        <dbReference type="PROSITE" id="PS51330"/>
    </source>
</evidence>
<dbReference type="PROSITE" id="PS00075">
    <property type="entry name" value="DHFR_1"/>
    <property type="match status" value="1"/>
</dbReference>
<dbReference type="PROSITE" id="PS51330">
    <property type="entry name" value="DHFR_2"/>
    <property type="match status" value="1"/>
</dbReference>
<dbReference type="PIRSF" id="PIRSF000194">
    <property type="entry name" value="DHFR"/>
    <property type="match status" value="1"/>
</dbReference>
<comment type="similarity">
    <text evidence="6">Belongs to the dihydrofolate reductase family.</text>
</comment>
<reference evidence="8 9" key="1">
    <citation type="submission" date="2018-10" db="EMBL/GenBank/DDBJ databases">
        <title>Genomic Encyclopedia of Archaeal and Bacterial Type Strains, Phase II (KMG-II): from individual species to whole genera.</title>
        <authorList>
            <person name="Goeker M."/>
        </authorList>
    </citation>
    <scope>NUCLEOTIDE SEQUENCE [LARGE SCALE GENOMIC DNA]</scope>
    <source>
        <strain evidence="8 9">DSM 11927</strain>
    </source>
</reference>
<dbReference type="Pfam" id="PF00186">
    <property type="entry name" value="DHFR_1"/>
    <property type="match status" value="1"/>
</dbReference>
<dbReference type="InterPro" id="IPR017925">
    <property type="entry name" value="DHFR_CS"/>
</dbReference>
<feature type="domain" description="DHFR" evidence="7">
    <location>
        <begin position="8"/>
        <end position="185"/>
    </location>
</feature>
<evidence type="ECO:0000256" key="2">
    <source>
        <dbReference type="ARBA" id="ARBA00012856"/>
    </source>
</evidence>
<dbReference type="EC" id="1.5.1.3" evidence="2"/>
<dbReference type="EMBL" id="RBWW01000001">
    <property type="protein sequence ID" value="RKS82590.1"/>
    <property type="molecule type" value="Genomic_DNA"/>
</dbReference>
<dbReference type="Gene3D" id="3.40.430.10">
    <property type="entry name" value="Dihydrofolate Reductase, subunit A"/>
    <property type="match status" value="1"/>
</dbReference>
<evidence type="ECO:0000256" key="6">
    <source>
        <dbReference type="RuleBase" id="RU004474"/>
    </source>
</evidence>
<dbReference type="CDD" id="cd00209">
    <property type="entry name" value="DHFR"/>
    <property type="match status" value="1"/>
</dbReference>
<dbReference type="AlphaFoldDB" id="A0A495R5U3"/>
<accession>A0A495R5U3</accession>
<dbReference type="SUPFAM" id="SSF53597">
    <property type="entry name" value="Dihydrofolate reductase-like"/>
    <property type="match status" value="1"/>
</dbReference>
<evidence type="ECO:0000256" key="3">
    <source>
        <dbReference type="ARBA" id="ARBA00022563"/>
    </source>
</evidence>
<sequence length="185" mass="20215">MTMIPDTELVLVVAADENNVIGLDGGVPWHYPEDVRQYKNRIAGHPIILGRRTFESMKPIPDCYTVVLTSDDSRSADSETVEYATTPQIAVEAAARAGASGAFAGDSAGADSSPPVTYVIGGEAVYDLFLPFAGRVFLSRIHEHNEGDRYFPDLGAEWTELSREPHDGFDVIEYEQASPRPLDDI</sequence>
<keyword evidence="5" id="KW-0560">Oxidoreductase</keyword>